<accession>A0A7R9BC51</accession>
<name>A0A7R9BC51_TIMSH</name>
<protein>
    <submittedName>
        <fullName evidence="1">Uncharacterized protein</fullName>
    </submittedName>
</protein>
<proteinExistence type="predicted"/>
<sequence>MFLTRYLPLYLM</sequence>
<organism evidence="1">
    <name type="scientific">Timema shepardi</name>
    <name type="common">Walking stick</name>
    <dbReference type="NCBI Taxonomy" id="629360"/>
    <lineage>
        <taxon>Eukaryota</taxon>
        <taxon>Metazoa</taxon>
        <taxon>Ecdysozoa</taxon>
        <taxon>Arthropoda</taxon>
        <taxon>Hexapoda</taxon>
        <taxon>Insecta</taxon>
        <taxon>Pterygota</taxon>
        <taxon>Neoptera</taxon>
        <taxon>Polyneoptera</taxon>
        <taxon>Phasmatodea</taxon>
        <taxon>Timematodea</taxon>
        <taxon>Timematoidea</taxon>
        <taxon>Timematidae</taxon>
        <taxon>Timema</taxon>
    </lineage>
</organism>
<dbReference type="EMBL" id="OC033823">
    <property type="protein sequence ID" value="CAD7269757.1"/>
    <property type="molecule type" value="Genomic_DNA"/>
</dbReference>
<reference evidence="1" key="1">
    <citation type="submission" date="2020-11" db="EMBL/GenBank/DDBJ databases">
        <authorList>
            <person name="Tran Van P."/>
        </authorList>
    </citation>
    <scope>NUCLEOTIDE SEQUENCE</scope>
</reference>
<gene>
    <name evidence="1" type="ORF">TSIB3V08_LOCUS13757</name>
</gene>
<evidence type="ECO:0000313" key="1">
    <source>
        <dbReference type="EMBL" id="CAD7269757.1"/>
    </source>
</evidence>